<dbReference type="Gene3D" id="3.40.50.300">
    <property type="entry name" value="P-loop containing nucleotide triphosphate hydrolases"/>
    <property type="match status" value="1"/>
</dbReference>
<dbReference type="RefSeq" id="WP_316902411.1">
    <property type="nucleotide sequence ID" value="NZ_CATWHI010000011.1"/>
</dbReference>
<evidence type="ECO:0000313" key="3">
    <source>
        <dbReference type="Proteomes" id="UP001189225"/>
    </source>
</evidence>
<keyword evidence="3" id="KW-1185">Reference proteome</keyword>
<evidence type="ECO:0000259" key="1">
    <source>
        <dbReference type="Pfam" id="PF13401"/>
    </source>
</evidence>
<dbReference type="EMBL" id="CATWHI010000011">
    <property type="protein sequence ID" value="CAJ0744824.1"/>
    <property type="molecule type" value="Genomic_DNA"/>
</dbReference>
<dbReference type="InterPro" id="IPR027417">
    <property type="entry name" value="P-loop_NTPase"/>
</dbReference>
<sequence>MTNNATDSKGRGPEWWRQQAICHPLLAKHNRTPLWTPPVEQFYTRAKWLILQRHSFYVDEPTGEGKSAVASALVDRIQRDLGDIVTIVYCTQNKQGPSVRSFYKGFLDTVGSPSTSGETWDLQARARRRLVALASETTWRTILLVIDEAQALLVDDLEFAKDIQNQLERENIDLVVALFGESPMLELVSASAGQAKHHACFDRFTHRRIPIDGYNRESLACLLKLMDASIWPAGSDLTWSCFFFPRATARGFSFERQAGHVWHALQEAKLIRSHDNDTVVARRIFELMGYVAANAEHYDADCPDLDDQLWMDAALFCAGEQHV</sequence>
<organism evidence="2 3">
    <name type="scientific">Ralstonia edaphi</name>
    <dbReference type="NCBI Taxonomy" id="3058599"/>
    <lineage>
        <taxon>Bacteria</taxon>
        <taxon>Pseudomonadati</taxon>
        <taxon>Pseudomonadota</taxon>
        <taxon>Betaproteobacteria</taxon>
        <taxon>Burkholderiales</taxon>
        <taxon>Burkholderiaceae</taxon>
        <taxon>Ralstonia</taxon>
    </lineage>
</organism>
<proteinExistence type="predicted"/>
<name>A0AB72X756_9RALS</name>
<accession>A0AB72X756</accession>
<dbReference type="GO" id="GO:0016887">
    <property type="term" value="F:ATP hydrolysis activity"/>
    <property type="evidence" value="ECO:0007669"/>
    <property type="project" value="InterPro"/>
</dbReference>
<comment type="caution">
    <text evidence="2">The sequence shown here is derived from an EMBL/GenBank/DDBJ whole genome shotgun (WGS) entry which is preliminary data.</text>
</comment>
<dbReference type="InterPro" id="IPR049945">
    <property type="entry name" value="AAA_22"/>
</dbReference>
<dbReference type="SUPFAM" id="SSF52540">
    <property type="entry name" value="P-loop containing nucleoside triphosphate hydrolases"/>
    <property type="match status" value="1"/>
</dbReference>
<dbReference type="Pfam" id="PF13401">
    <property type="entry name" value="AAA_22"/>
    <property type="match status" value="1"/>
</dbReference>
<feature type="domain" description="ORC1/DEAH AAA+ ATPase" evidence="1">
    <location>
        <begin position="61"/>
        <end position="182"/>
    </location>
</feature>
<gene>
    <name evidence="2" type="ORF">R16034_04851</name>
</gene>
<evidence type="ECO:0000313" key="2">
    <source>
        <dbReference type="EMBL" id="CAJ0744824.1"/>
    </source>
</evidence>
<reference evidence="2 3" key="1">
    <citation type="submission" date="2023-07" db="EMBL/GenBank/DDBJ databases">
        <authorList>
            <person name="Peeters C."/>
        </authorList>
    </citation>
    <scope>NUCLEOTIDE SEQUENCE [LARGE SCALE GENOMIC DNA]</scope>
    <source>
        <strain evidence="2 3">R-16034</strain>
    </source>
</reference>
<dbReference type="Proteomes" id="UP001189225">
    <property type="component" value="Unassembled WGS sequence"/>
</dbReference>
<dbReference type="AlphaFoldDB" id="A0AB72X756"/>
<protein>
    <recommendedName>
        <fullName evidence="1">ORC1/DEAH AAA+ ATPase domain-containing protein</fullName>
    </recommendedName>
</protein>